<evidence type="ECO:0000256" key="3">
    <source>
        <dbReference type="ARBA" id="ARBA00022695"/>
    </source>
</evidence>
<evidence type="ECO:0000313" key="8">
    <source>
        <dbReference type="EMBL" id="GAG35662.1"/>
    </source>
</evidence>
<evidence type="ECO:0000256" key="2">
    <source>
        <dbReference type="ARBA" id="ARBA00022679"/>
    </source>
</evidence>
<proteinExistence type="predicted"/>
<keyword evidence="4" id="KW-0239">DNA-directed DNA polymerase</keyword>
<dbReference type="AlphaFoldDB" id="X0XJY4"/>
<dbReference type="PANTHER" id="PTHR10322:SF23">
    <property type="entry name" value="DNA POLYMERASE DELTA CATALYTIC SUBUNIT"/>
    <property type="match status" value="1"/>
</dbReference>
<keyword evidence="3" id="KW-0548">Nucleotidyltransferase</keyword>
<dbReference type="GO" id="GO:0003677">
    <property type="term" value="F:DNA binding"/>
    <property type="evidence" value="ECO:0007669"/>
    <property type="project" value="UniProtKB-KW"/>
</dbReference>
<dbReference type="InterPro" id="IPR006134">
    <property type="entry name" value="DNA-dir_DNA_pol_B_multi_dom"/>
</dbReference>
<protein>
    <recommendedName>
        <fullName evidence="1">DNA-directed DNA polymerase</fullName>
        <ecNumber evidence="1">2.7.7.7</ecNumber>
    </recommendedName>
</protein>
<dbReference type="InterPro" id="IPR043502">
    <property type="entry name" value="DNA/RNA_pol_sf"/>
</dbReference>
<reference evidence="8" key="1">
    <citation type="journal article" date="2014" name="Front. Microbiol.">
        <title>High frequency of phylogenetically diverse reductive dehalogenase-homologous genes in deep subseafloor sedimentary metagenomes.</title>
        <authorList>
            <person name="Kawai M."/>
            <person name="Futagami T."/>
            <person name="Toyoda A."/>
            <person name="Takaki Y."/>
            <person name="Nishi S."/>
            <person name="Hori S."/>
            <person name="Arai W."/>
            <person name="Tsubouchi T."/>
            <person name="Morono Y."/>
            <person name="Uchiyama I."/>
            <person name="Ito T."/>
            <person name="Fujiyama A."/>
            <person name="Inagaki F."/>
            <person name="Takami H."/>
        </authorList>
    </citation>
    <scope>NUCLEOTIDE SEQUENCE</scope>
    <source>
        <strain evidence="8">Expedition CK06-06</strain>
    </source>
</reference>
<name>X0XJY4_9ZZZZ</name>
<dbReference type="InterPro" id="IPR050240">
    <property type="entry name" value="DNA_pol_type-B"/>
</dbReference>
<dbReference type="InterPro" id="IPR023211">
    <property type="entry name" value="DNA_pol_palm_dom_sf"/>
</dbReference>
<keyword evidence="5" id="KW-0238">DNA-binding</keyword>
<evidence type="ECO:0000256" key="1">
    <source>
        <dbReference type="ARBA" id="ARBA00012417"/>
    </source>
</evidence>
<dbReference type="Gene3D" id="3.90.1600.10">
    <property type="entry name" value="Palm domain of DNA polymerase"/>
    <property type="match status" value="1"/>
</dbReference>
<dbReference type="InterPro" id="IPR012337">
    <property type="entry name" value="RNaseH-like_sf"/>
</dbReference>
<dbReference type="EMBL" id="BARS01040431">
    <property type="protein sequence ID" value="GAG35662.1"/>
    <property type="molecule type" value="Genomic_DNA"/>
</dbReference>
<feature type="non-terminal residue" evidence="8">
    <location>
        <position position="1"/>
    </location>
</feature>
<dbReference type="Gene3D" id="3.30.420.10">
    <property type="entry name" value="Ribonuclease H-like superfamily/Ribonuclease H"/>
    <property type="match status" value="1"/>
</dbReference>
<sequence length="253" mass="28880">ITINDILDEEAIEVEKYKVFWCQAKDDVKPQEIFDLQKGSSADRARVAEYCIQDCVLCNKLLEKLQVLTNNIGMANVCHVPLSYIFLRGQGVKIFSLVAKKCREKNHLMPVVRKPYNNNNNNKFGQNGGKTTVVDKKEEEKNEGYEGATVLPPDAGVHFQPIPVLDYASLYPRSMIHRNISHECLVVRDEYDNLPGYKYVDVVFYNNDGTPQTCRYVQPKDGKRGIVCEISQDLLDARSATRDLQKNEKDPFM</sequence>
<dbReference type="PANTHER" id="PTHR10322">
    <property type="entry name" value="DNA POLYMERASE CATALYTIC SUBUNIT"/>
    <property type="match status" value="1"/>
</dbReference>
<dbReference type="GO" id="GO:0000166">
    <property type="term" value="F:nucleotide binding"/>
    <property type="evidence" value="ECO:0007669"/>
    <property type="project" value="InterPro"/>
</dbReference>
<accession>X0XJY4</accession>
<feature type="non-terminal residue" evidence="8">
    <location>
        <position position="253"/>
    </location>
</feature>
<organism evidence="8">
    <name type="scientific">marine sediment metagenome</name>
    <dbReference type="NCBI Taxonomy" id="412755"/>
    <lineage>
        <taxon>unclassified sequences</taxon>
        <taxon>metagenomes</taxon>
        <taxon>ecological metagenomes</taxon>
    </lineage>
</organism>
<evidence type="ECO:0000256" key="5">
    <source>
        <dbReference type="ARBA" id="ARBA00023125"/>
    </source>
</evidence>
<evidence type="ECO:0000256" key="4">
    <source>
        <dbReference type="ARBA" id="ARBA00022932"/>
    </source>
</evidence>
<dbReference type="SUPFAM" id="SSF56672">
    <property type="entry name" value="DNA/RNA polymerases"/>
    <property type="match status" value="1"/>
</dbReference>
<dbReference type="InterPro" id="IPR036397">
    <property type="entry name" value="RNaseH_sf"/>
</dbReference>
<dbReference type="Pfam" id="PF00136">
    <property type="entry name" value="DNA_pol_B"/>
    <property type="match status" value="1"/>
</dbReference>
<comment type="catalytic activity">
    <reaction evidence="6">
        <text>DNA(n) + a 2'-deoxyribonucleoside 5'-triphosphate = DNA(n+1) + diphosphate</text>
        <dbReference type="Rhea" id="RHEA:22508"/>
        <dbReference type="Rhea" id="RHEA-COMP:17339"/>
        <dbReference type="Rhea" id="RHEA-COMP:17340"/>
        <dbReference type="ChEBI" id="CHEBI:33019"/>
        <dbReference type="ChEBI" id="CHEBI:61560"/>
        <dbReference type="ChEBI" id="CHEBI:173112"/>
        <dbReference type="EC" id="2.7.7.7"/>
    </reaction>
</comment>
<keyword evidence="2" id="KW-0808">Transferase</keyword>
<feature type="domain" description="DNA-directed DNA polymerase family B multifunctional" evidence="7">
    <location>
        <begin position="80"/>
        <end position="252"/>
    </location>
</feature>
<evidence type="ECO:0000259" key="7">
    <source>
        <dbReference type="Pfam" id="PF00136"/>
    </source>
</evidence>
<dbReference type="SUPFAM" id="SSF53098">
    <property type="entry name" value="Ribonuclease H-like"/>
    <property type="match status" value="1"/>
</dbReference>
<dbReference type="GO" id="GO:0003887">
    <property type="term" value="F:DNA-directed DNA polymerase activity"/>
    <property type="evidence" value="ECO:0007669"/>
    <property type="project" value="UniProtKB-KW"/>
</dbReference>
<comment type="caution">
    <text evidence="8">The sequence shown here is derived from an EMBL/GenBank/DDBJ whole genome shotgun (WGS) entry which is preliminary data.</text>
</comment>
<dbReference type="EC" id="2.7.7.7" evidence="1"/>
<gene>
    <name evidence="8" type="ORF">S01H1_61635</name>
</gene>
<evidence type="ECO:0000256" key="6">
    <source>
        <dbReference type="ARBA" id="ARBA00049244"/>
    </source>
</evidence>
<dbReference type="GO" id="GO:0006261">
    <property type="term" value="P:DNA-templated DNA replication"/>
    <property type="evidence" value="ECO:0007669"/>
    <property type="project" value="TreeGrafter"/>
</dbReference>